<feature type="non-terminal residue" evidence="1">
    <location>
        <position position="1"/>
    </location>
</feature>
<name>A0A2N4Z6M2_KLEVA</name>
<comment type="caution">
    <text evidence="1">The sequence shown here is derived from an EMBL/GenBank/DDBJ whole genome shotgun (WGS) entry which is preliminary data.</text>
</comment>
<protein>
    <submittedName>
        <fullName evidence="1">Replication protein RepA</fullName>
    </submittedName>
</protein>
<reference evidence="1 2" key="2">
    <citation type="submission" date="2018-01" db="EMBL/GenBank/DDBJ databases">
        <title>Genomic study of Klebsiella pneumoniae.</title>
        <authorList>
            <person name="Yang Y."/>
            <person name="Bicalho R."/>
        </authorList>
    </citation>
    <scope>NUCLEOTIDE SEQUENCE [LARGE SCALE GENOMIC DNA]</scope>
    <source>
        <strain evidence="1 2">A8</strain>
    </source>
</reference>
<dbReference type="AlphaFoldDB" id="A0A2N4Z6M2"/>
<sequence>VPAYGPQNDVTLKMPAFEWVHVQLHQQKGMISLSPPTICNSAF</sequence>
<evidence type="ECO:0000313" key="1">
    <source>
        <dbReference type="EMBL" id="PLM97097.1"/>
    </source>
</evidence>
<proteinExistence type="predicted"/>
<organism evidence="1 2">
    <name type="scientific">Klebsiella variicola</name>
    <dbReference type="NCBI Taxonomy" id="244366"/>
    <lineage>
        <taxon>Bacteria</taxon>
        <taxon>Pseudomonadati</taxon>
        <taxon>Pseudomonadota</taxon>
        <taxon>Gammaproteobacteria</taxon>
        <taxon>Enterobacterales</taxon>
        <taxon>Enterobacteriaceae</taxon>
        <taxon>Klebsiella/Raoultella group</taxon>
        <taxon>Klebsiella</taxon>
        <taxon>Klebsiella pneumoniae complex</taxon>
    </lineage>
</organism>
<evidence type="ECO:0000313" key="2">
    <source>
        <dbReference type="Proteomes" id="UP000234412"/>
    </source>
</evidence>
<accession>A0A2N4Z6M2</accession>
<dbReference type="Proteomes" id="UP000234412">
    <property type="component" value="Unassembled WGS sequence"/>
</dbReference>
<gene>
    <name evidence="1" type="ORF">CWN47_04635</name>
</gene>
<dbReference type="EMBL" id="PIDP01000079">
    <property type="protein sequence ID" value="PLM97097.1"/>
    <property type="molecule type" value="Genomic_DNA"/>
</dbReference>
<reference evidence="1 2" key="1">
    <citation type="submission" date="2017-11" db="EMBL/GenBank/DDBJ databases">
        <authorList>
            <person name="Han C.G."/>
        </authorList>
    </citation>
    <scope>NUCLEOTIDE SEQUENCE [LARGE SCALE GENOMIC DNA]</scope>
    <source>
        <strain evidence="1 2">A8</strain>
    </source>
</reference>